<sequence length="222" mass="25244">MSPHRHPRPARPSELLTSARSARARARRRRARFLIELPLIIWLVLVWGALWRDFSPGNLIFGFLIALAVVMTFKLPPVELSGRFNPWQALVFSLLFLREIVRASVQVVLVVLRRGPKVRNAVIGIRMRSQEDLMATALGHVLTLIPGSFVVEIDRTTSTLYLHVLDINTVQEAEDFRRQVRAIEARIIRMMGSREELEALNAEGADGPDVAERTNRPMKEQP</sequence>
<dbReference type="Pfam" id="PF01899">
    <property type="entry name" value="MNHE"/>
    <property type="match status" value="1"/>
</dbReference>
<evidence type="ECO:0000256" key="5">
    <source>
        <dbReference type="ARBA" id="ARBA00022989"/>
    </source>
</evidence>
<feature type="transmembrane region" description="Helical" evidence="8">
    <location>
        <begin position="57"/>
        <end position="75"/>
    </location>
</feature>
<evidence type="ECO:0000313" key="10">
    <source>
        <dbReference type="Proteomes" id="UP000195913"/>
    </source>
</evidence>
<evidence type="ECO:0000256" key="7">
    <source>
        <dbReference type="SAM" id="MobiDB-lite"/>
    </source>
</evidence>
<keyword evidence="5 8" id="KW-1133">Transmembrane helix</keyword>
<evidence type="ECO:0000256" key="1">
    <source>
        <dbReference type="ARBA" id="ARBA00004651"/>
    </source>
</evidence>
<dbReference type="NCBIfam" id="NF006521">
    <property type="entry name" value="PRK08965.1-5"/>
    <property type="match status" value="1"/>
</dbReference>
<accession>A0A1R4GWT0</accession>
<evidence type="ECO:0000256" key="6">
    <source>
        <dbReference type="ARBA" id="ARBA00023136"/>
    </source>
</evidence>
<feature type="region of interest" description="Disordered" evidence="7">
    <location>
        <begin position="200"/>
        <end position="222"/>
    </location>
</feature>
<feature type="transmembrane region" description="Helical" evidence="8">
    <location>
        <begin position="33"/>
        <end position="51"/>
    </location>
</feature>
<dbReference type="GO" id="GO:0008324">
    <property type="term" value="F:monoatomic cation transmembrane transporter activity"/>
    <property type="evidence" value="ECO:0007669"/>
    <property type="project" value="InterPro"/>
</dbReference>
<evidence type="ECO:0000256" key="8">
    <source>
        <dbReference type="SAM" id="Phobius"/>
    </source>
</evidence>
<feature type="compositionally biased region" description="Basic and acidic residues" evidence="7">
    <location>
        <begin position="210"/>
        <end position="222"/>
    </location>
</feature>
<comment type="subcellular location">
    <subcellularLocation>
        <location evidence="1">Cell membrane</location>
        <topology evidence="1">Multi-pass membrane protein</topology>
    </subcellularLocation>
</comment>
<reference evidence="9 10" key="1">
    <citation type="submission" date="2017-02" db="EMBL/GenBank/DDBJ databases">
        <authorList>
            <person name="Peterson S.W."/>
        </authorList>
    </citation>
    <scope>NUCLEOTIDE SEQUENCE [LARGE SCALE GENOMIC DNA]</scope>
    <source>
        <strain evidence="9 10">B Ar 00.02</strain>
    </source>
</reference>
<protein>
    <submittedName>
        <fullName evidence="9">Na(+) H(+) antiporter subunit E</fullName>
    </submittedName>
</protein>
<dbReference type="GO" id="GO:0005886">
    <property type="term" value="C:plasma membrane"/>
    <property type="evidence" value="ECO:0007669"/>
    <property type="project" value="UniProtKB-SubCell"/>
</dbReference>
<dbReference type="AlphaFoldDB" id="A0A1R4GWT0"/>
<keyword evidence="4 8" id="KW-0812">Transmembrane</keyword>
<dbReference type="PANTHER" id="PTHR34584">
    <property type="entry name" value="NA(+)/H(+) ANTIPORTER SUBUNIT E1"/>
    <property type="match status" value="1"/>
</dbReference>
<dbReference type="RefSeq" id="WP_087001278.1">
    <property type="nucleotide sequence ID" value="NZ_FUHW01000053.1"/>
</dbReference>
<keyword evidence="10" id="KW-1185">Reference proteome</keyword>
<evidence type="ECO:0000256" key="2">
    <source>
        <dbReference type="ARBA" id="ARBA00006228"/>
    </source>
</evidence>
<organism evidence="9 10">
    <name type="scientific">Arthrobacter rhombi</name>
    <dbReference type="NCBI Taxonomy" id="71253"/>
    <lineage>
        <taxon>Bacteria</taxon>
        <taxon>Bacillati</taxon>
        <taxon>Actinomycetota</taxon>
        <taxon>Actinomycetes</taxon>
        <taxon>Micrococcales</taxon>
        <taxon>Micrococcaceae</taxon>
        <taxon>Arthrobacter</taxon>
    </lineage>
</organism>
<dbReference type="EMBL" id="FUHW01000053">
    <property type="protein sequence ID" value="SJM72667.1"/>
    <property type="molecule type" value="Genomic_DNA"/>
</dbReference>
<dbReference type="InterPro" id="IPR002758">
    <property type="entry name" value="Cation_antiport_E"/>
</dbReference>
<comment type="similarity">
    <text evidence="2">Belongs to the CPA3 antiporters (TC 2.A.63) subunit E family.</text>
</comment>
<proteinExistence type="inferred from homology"/>
<dbReference type="Proteomes" id="UP000195913">
    <property type="component" value="Unassembled WGS sequence"/>
</dbReference>
<evidence type="ECO:0000256" key="3">
    <source>
        <dbReference type="ARBA" id="ARBA00022475"/>
    </source>
</evidence>
<dbReference type="PANTHER" id="PTHR34584:SF1">
    <property type="entry name" value="NA(+)_H(+) ANTIPORTER SUBUNIT E1"/>
    <property type="match status" value="1"/>
</dbReference>
<name>A0A1R4GWT0_9MICC</name>
<keyword evidence="6 8" id="KW-0472">Membrane</keyword>
<gene>
    <name evidence="9" type="ORF">FM101_15585</name>
</gene>
<keyword evidence="3" id="KW-1003">Cell membrane</keyword>
<evidence type="ECO:0000256" key="4">
    <source>
        <dbReference type="ARBA" id="ARBA00022692"/>
    </source>
</evidence>
<evidence type="ECO:0000313" key="9">
    <source>
        <dbReference type="EMBL" id="SJM72667.1"/>
    </source>
</evidence>